<dbReference type="Pfam" id="PF07729">
    <property type="entry name" value="FCD"/>
    <property type="match status" value="1"/>
</dbReference>
<accession>A0A5N8WSX1</accession>
<dbReference type="PANTHER" id="PTHR43537">
    <property type="entry name" value="TRANSCRIPTIONAL REGULATOR, GNTR FAMILY"/>
    <property type="match status" value="1"/>
</dbReference>
<comment type="caution">
    <text evidence="6">The sequence shown here is derived from an EMBL/GenBank/DDBJ whole genome shotgun (WGS) entry which is preliminary data.</text>
</comment>
<keyword evidence="1" id="KW-0805">Transcription regulation</keyword>
<dbReference type="Proteomes" id="UP000373149">
    <property type="component" value="Unassembled WGS sequence"/>
</dbReference>
<dbReference type="SMART" id="SM00345">
    <property type="entry name" value="HTH_GNTR"/>
    <property type="match status" value="1"/>
</dbReference>
<feature type="region of interest" description="Disordered" evidence="4">
    <location>
        <begin position="213"/>
        <end position="233"/>
    </location>
</feature>
<dbReference type="InterPro" id="IPR036390">
    <property type="entry name" value="WH_DNA-bd_sf"/>
</dbReference>
<evidence type="ECO:0000313" key="6">
    <source>
        <dbReference type="EMBL" id="MPY49694.1"/>
    </source>
</evidence>
<keyword evidence="3" id="KW-0804">Transcription</keyword>
<evidence type="ECO:0000256" key="3">
    <source>
        <dbReference type="ARBA" id="ARBA00023163"/>
    </source>
</evidence>
<keyword evidence="2" id="KW-0238">DNA-binding</keyword>
<organism evidence="6 7">
    <name type="scientific">Streptomyces acidicola</name>
    <dbReference type="NCBI Taxonomy" id="2596892"/>
    <lineage>
        <taxon>Bacteria</taxon>
        <taxon>Bacillati</taxon>
        <taxon>Actinomycetota</taxon>
        <taxon>Actinomycetes</taxon>
        <taxon>Kitasatosporales</taxon>
        <taxon>Streptomycetaceae</taxon>
        <taxon>Streptomyces</taxon>
    </lineage>
</organism>
<proteinExistence type="predicted"/>
<dbReference type="SUPFAM" id="SSF46785">
    <property type="entry name" value="Winged helix' DNA-binding domain"/>
    <property type="match status" value="1"/>
</dbReference>
<dbReference type="RefSeq" id="WP_152862661.1">
    <property type="nucleotide sequence ID" value="NZ_VMNX01000043.1"/>
</dbReference>
<dbReference type="InterPro" id="IPR008920">
    <property type="entry name" value="TF_FadR/GntR_C"/>
</dbReference>
<dbReference type="SMART" id="SM00895">
    <property type="entry name" value="FCD"/>
    <property type="match status" value="1"/>
</dbReference>
<dbReference type="InterPro" id="IPR011711">
    <property type="entry name" value="GntR_C"/>
</dbReference>
<feature type="compositionally biased region" description="Pro residues" evidence="4">
    <location>
        <begin position="220"/>
        <end position="233"/>
    </location>
</feature>
<dbReference type="InterPro" id="IPR036388">
    <property type="entry name" value="WH-like_DNA-bd_sf"/>
</dbReference>
<sequence length="233" mass="25316">MTNGVQATLGRGTLRERCTAYVREQIISGVLRPGEHIVEVTLSGELGVSRGTLRESLRPLEVEGLIISDGRGHMHVRELSRQEICEVFEVREALEVLAATKLAQRADRAESAAELRGLLEPLKGPGLSFGAQIELDLAFHSRLCELTGNDTLSAVWGRLIGQIEMIIIAAGPARATDRMRYADHVAIVDAIETGDPVHVATVVSAHMADFSRRYEGDAQPTPPAPEQLPSPRT</sequence>
<dbReference type="AlphaFoldDB" id="A0A5N8WSX1"/>
<dbReference type="GO" id="GO:0003677">
    <property type="term" value="F:DNA binding"/>
    <property type="evidence" value="ECO:0007669"/>
    <property type="project" value="UniProtKB-KW"/>
</dbReference>
<feature type="domain" description="HTH gntR-type" evidence="5">
    <location>
        <begin position="12"/>
        <end position="79"/>
    </location>
</feature>
<dbReference type="PROSITE" id="PS50949">
    <property type="entry name" value="HTH_GNTR"/>
    <property type="match status" value="1"/>
</dbReference>
<gene>
    <name evidence="6" type="ORF">FPZ41_14430</name>
</gene>
<evidence type="ECO:0000313" key="7">
    <source>
        <dbReference type="Proteomes" id="UP000373149"/>
    </source>
</evidence>
<evidence type="ECO:0000256" key="4">
    <source>
        <dbReference type="SAM" id="MobiDB-lite"/>
    </source>
</evidence>
<evidence type="ECO:0000259" key="5">
    <source>
        <dbReference type="PROSITE" id="PS50949"/>
    </source>
</evidence>
<name>A0A5N8WSX1_9ACTN</name>
<evidence type="ECO:0000256" key="2">
    <source>
        <dbReference type="ARBA" id="ARBA00023125"/>
    </source>
</evidence>
<dbReference type="GO" id="GO:0003700">
    <property type="term" value="F:DNA-binding transcription factor activity"/>
    <property type="evidence" value="ECO:0007669"/>
    <property type="project" value="InterPro"/>
</dbReference>
<dbReference type="Gene3D" id="1.20.120.530">
    <property type="entry name" value="GntR ligand-binding domain-like"/>
    <property type="match status" value="1"/>
</dbReference>
<dbReference type="InterPro" id="IPR000524">
    <property type="entry name" value="Tscrpt_reg_HTH_GntR"/>
</dbReference>
<dbReference type="PANTHER" id="PTHR43537:SF5">
    <property type="entry name" value="UXU OPERON TRANSCRIPTIONAL REGULATOR"/>
    <property type="match status" value="1"/>
</dbReference>
<protein>
    <submittedName>
        <fullName evidence="6">GntR family transcriptional regulator</fullName>
    </submittedName>
</protein>
<evidence type="ECO:0000256" key="1">
    <source>
        <dbReference type="ARBA" id="ARBA00023015"/>
    </source>
</evidence>
<reference evidence="6 7" key="1">
    <citation type="submission" date="2019-09" db="EMBL/GenBank/DDBJ databases">
        <authorList>
            <person name="Duangmal K."/>
            <person name="Teo W.F.A."/>
            <person name="Lipun K."/>
        </authorList>
    </citation>
    <scope>NUCLEOTIDE SEQUENCE [LARGE SCALE GENOMIC DNA]</scope>
    <source>
        <strain evidence="6 7">K1PN6</strain>
    </source>
</reference>
<dbReference type="SUPFAM" id="SSF48008">
    <property type="entry name" value="GntR ligand-binding domain-like"/>
    <property type="match status" value="1"/>
</dbReference>
<dbReference type="Pfam" id="PF00392">
    <property type="entry name" value="GntR"/>
    <property type="match status" value="1"/>
</dbReference>
<dbReference type="EMBL" id="VMNX01000043">
    <property type="protein sequence ID" value="MPY49694.1"/>
    <property type="molecule type" value="Genomic_DNA"/>
</dbReference>
<dbReference type="Gene3D" id="1.10.10.10">
    <property type="entry name" value="Winged helix-like DNA-binding domain superfamily/Winged helix DNA-binding domain"/>
    <property type="match status" value="1"/>
</dbReference>
<keyword evidence="7" id="KW-1185">Reference proteome</keyword>